<dbReference type="AlphaFoldDB" id="A0A5B7BH67"/>
<accession>A0A5B7BH67</accession>
<dbReference type="GO" id="GO:0048658">
    <property type="term" value="P:anther wall tapetum development"/>
    <property type="evidence" value="ECO:0007669"/>
    <property type="project" value="InterPro"/>
</dbReference>
<name>A0A5B7BH67_DAVIN</name>
<keyword evidence="1" id="KW-0812">Transmembrane</keyword>
<reference evidence="2" key="1">
    <citation type="submission" date="2019-08" db="EMBL/GenBank/DDBJ databases">
        <title>Reference gene set and small RNA set construction with multiple tissues from Davidia involucrata Baill.</title>
        <authorList>
            <person name="Yang H."/>
            <person name="Zhou C."/>
            <person name="Li G."/>
            <person name="Wang J."/>
            <person name="Gao P."/>
            <person name="Wang M."/>
            <person name="Wang R."/>
            <person name="Zhao Y."/>
        </authorList>
    </citation>
    <scope>NUCLEOTIDE SEQUENCE</scope>
    <source>
        <tissue evidence="2">Mixed with DoveR01_LX</tissue>
    </source>
</reference>
<dbReference type="PANTHER" id="PTHR46834:SF1">
    <property type="entry name" value="TRANSCRIPTION FACTOR BHLH10"/>
    <property type="match status" value="1"/>
</dbReference>
<gene>
    <name evidence="2" type="ORF">Din_037713</name>
</gene>
<dbReference type="GO" id="GO:0006355">
    <property type="term" value="P:regulation of DNA-templated transcription"/>
    <property type="evidence" value="ECO:0007669"/>
    <property type="project" value="InterPro"/>
</dbReference>
<keyword evidence="1" id="KW-1133">Transmembrane helix</keyword>
<sequence>MYVESPPCFDPNSMQEGVAENGFSQTVSNCTPSFSMEELSYHQNPCKEDAAAAHGVAAPASLEIELQQQMGLDMEHCYNSNNNNNNLSDTHLMQEVVHDSNQILSYDHHQSNWGTSVQEIQDMSFSHNHPHDQEQHLQHVEMQNGHHHSFNSSSLPDTTPYPPTPDLLSLFHLPSSLLHNSSISFANPTQSLGFLGDLQTRDSASASNVLYDPLLHLNLPPQPPLFRDLYKSLPHGYNLPGSRAGSLFLWFIICARFLTVYICIYVLQICEGSCVYASAIANKLIETVDREYAAIRPKMFPPSSIFLSIVKG</sequence>
<proteinExistence type="predicted"/>
<protein>
    <submittedName>
        <fullName evidence="2">Putative transcription factor bHLH91-like</fullName>
    </submittedName>
</protein>
<dbReference type="EMBL" id="GHES01037713">
    <property type="protein sequence ID" value="MPA68272.1"/>
    <property type="molecule type" value="Transcribed_RNA"/>
</dbReference>
<dbReference type="PANTHER" id="PTHR46834">
    <property type="entry name" value="TRANSCRIPTION FACTOR BHLH91"/>
    <property type="match status" value="1"/>
</dbReference>
<feature type="transmembrane region" description="Helical" evidence="1">
    <location>
        <begin position="247"/>
        <end position="267"/>
    </location>
</feature>
<organism evidence="2">
    <name type="scientific">Davidia involucrata</name>
    <name type="common">Dove tree</name>
    <dbReference type="NCBI Taxonomy" id="16924"/>
    <lineage>
        <taxon>Eukaryota</taxon>
        <taxon>Viridiplantae</taxon>
        <taxon>Streptophyta</taxon>
        <taxon>Embryophyta</taxon>
        <taxon>Tracheophyta</taxon>
        <taxon>Spermatophyta</taxon>
        <taxon>Magnoliopsida</taxon>
        <taxon>eudicotyledons</taxon>
        <taxon>Gunneridae</taxon>
        <taxon>Pentapetalae</taxon>
        <taxon>asterids</taxon>
        <taxon>Cornales</taxon>
        <taxon>Nyssaceae</taxon>
        <taxon>Davidia</taxon>
    </lineage>
</organism>
<evidence type="ECO:0000256" key="1">
    <source>
        <dbReference type="SAM" id="Phobius"/>
    </source>
</evidence>
<evidence type="ECO:0000313" key="2">
    <source>
        <dbReference type="EMBL" id="MPA68272.1"/>
    </source>
</evidence>
<dbReference type="InterPro" id="IPR045895">
    <property type="entry name" value="bHLH91-like"/>
</dbReference>
<keyword evidence="1" id="KW-0472">Membrane</keyword>